<dbReference type="NCBIfam" id="TIGR00223">
    <property type="entry name" value="panD"/>
    <property type="match status" value="1"/>
</dbReference>
<comment type="subcellular location">
    <subcellularLocation>
        <location evidence="1 11">Cytoplasm</location>
    </subcellularLocation>
</comment>
<feature type="binding site" evidence="11">
    <location>
        <begin position="28"/>
        <end position="35"/>
    </location>
    <ligand>
        <name>ATP</name>
        <dbReference type="ChEBI" id="CHEBI:30616"/>
    </ligand>
</feature>
<dbReference type="Gene3D" id="3.40.50.620">
    <property type="entry name" value="HUPs"/>
    <property type="match status" value="1"/>
</dbReference>
<comment type="catalytic activity">
    <reaction evidence="12">
        <text>L-aspartate + H(+) = beta-alanine + CO2</text>
        <dbReference type="Rhea" id="RHEA:19497"/>
        <dbReference type="ChEBI" id="CHEBI:15378"/>
        <dbReference type="ChEBI" id="CHEBI:16526"/>
        <dbReference type="ChEBI" id="CHEBI:29991"/>
        <dbReference type="ChEBI" id="CHEBI:57966"/>
        <dbReference type="EC" id="4.1.1.11"/>
    </reaction>
</comment>
<dbReference type="InterPro" id="IPR003721">
    <property type="entry name" value="Pantoate_ligase"/>
</dbReference>
<evidence type="ECO:0000313" key="13">
    <source>
        <dbReference type="EMBL" id="SCE82353.1"/>
    </source>
</evidence>
<keyword evidence="5 11" id="KW-0436">Ligase</keyword>
<dbReference type="Gene3D" id="2.40.40.20">
    <property type="match status" value="1"/>
</dbReference>
<dbReference type="UniPathway" id="UPA00028">
    <property type="reaction ID" value="UER00002"/>
</dbReference>
<comment type="subunit">
    <text evidence="12">Heterooctamer of four alpha and four beta subunits.</text>
</comment>
<dbReference type="HAMAP" id="MF_00446">
    <property type="entry name" value="PanD"/>
    <property type="match status" value="1"/>
</dbReference>
<comment type="function">
    <text evidence="10 11">Catalyzes the condensation of pantoate with beta-alanine in an ATP-dependent reaction via a pantoyl-adenylate intermediate.</text>
</comment>
<keyword evidence="12" id="KW-0670">Pyruvate</keyword>
<accession>A0A1C4VEB4</accession>
<name>A0A1C4VEB4_9ACTN</name>
<dbReference type="GO" id="GO:0005829">
    <property type="term" value="C:cytosol"/>
    <property type="evidence" value="ECO:0007669"/>
    <property type="project" value="TreeGrafter"/>
</dbReference>
<dbReference type="EMBL" id="FMCW01000008">
    <property type="protein sequence ID" value="SCE82353.1"/>
    <property type="molecule type" value="Genomic_DNA"/>
</dbReference>
<keyword evidence="12" id="KW-0210">Decarboxylase</keyword>
<dbReference type="NCBIfam" id="TIGR00018">
    <property type="entry name" value="panC"/>
    <property type="match status" value="1"/>
</dbReference>
<feature type="binding site" evidence="12">
    <location>
        <position position="352"/>
    </location>
    <ligand>
        <name>substrate</name>
    </ligand>
</feature>
<keyword evidence="12" id="KW-0068">Autocatalytic cleavage</keyword>
<dbReference type="InterPro" id="IPR042176">
    <property type="entry name" value="Pantoate_ligase_C"/>
</dbReference>
<sequence>MTELVRTRAELAKARAALTGTVGVVMTMGALHAGHETLLRAARERADHVLVTIFVNPLQFGPNEDFDRYPRTLEADLEVCRRAGADVVFAPDRGEVYPDGEPLVRVDPGRLAADLEGLSRPGFFHGVLTVVLKLFQLTRPDLAFFGEKDYQQLTLVRRMARDFDVPVEVVGVPTVREPDGLALSSRNRYLSPAQREAALTLSAALRAGAAAADRGEPGGEVLAAVHRALGDGPPGVEVDYVALTDADLEPGPPPGPARLLIAAKVGTTRLIDNVAIRLAPPTLTRPPARERQGTPMFRTMLKSKIHRATVTQADLHYVGSVTVDEDLLDAADLLPGEQVAIVDVTNGARLETYVIPGERGSGVIGINGAAAHLVHPGDLVILISYGQFDDAEARAYRPRVVHVDAANRVVELGADPAAAAPGTAGDPVPSPLAVVG</sequence>
<keyword evidence="12" id="KW-0704">Schiff base</keyword>
<reference evidence="13 14" key="1">
    <citation type="submission" date="2016-06" db="EMBL/GenBank/DDBJ databases">
        <authorList>
            <person name="Kjaerup R.B."/>
            <person name="Dalgaard T.S."/>
            <person name="Juul-Madsen H.R."/>
        </authorList>
    </citation>
    <scope>NUCLEOTIDE SEQUENCE [LARGE SCALE GENOMIC DNA]</scope>
    <source>
        <strain evidence="13 14">DSM 45626</strain>
    </source>
</reference>
<dbReference type="GO" id="GO:0004068">
    <property type="term" value="F:aspartate 1-decarboxylase activity"/>
    <property type="evidence" value="ECO:0007669"/>
    <property type="project" value="UniProtKB-UniRule"/>
</dbReference>
<dbReference type="SUPFAM" id="SSF50692">
    <property type="entry name" value="ADC-like"/>
    <property type="match status" value="1"/>
</dbReference>
<evidence type="ECO:0000256" key="2">
    <source>
        <dbReference type="ARBA" id="ARBA00004990"/>
    </source>
</evidence>
<dbReference type="InterPro" id="IPR009010">
    <property type="entry name" value="Asp_de-COase-like_dom_sf"/>
</dbReference>
<dbReference type="GO" id="GO:0004592">
    <property type="term" value="F:pantoate-beta-alanine ligase activity"/>
    <property type="evidence" value="ECO:0007669"/>
    <property type="project" value="UniProtKB-UniRule"/>
</dbReference>
<feature type="chain" id="PRO_5023377729" description="Aspartate 1-decarboxylase beta chain" evidence="12">
    <location>
        <begin position="1"/>
        <end position="319"/>
    </location>
</feature>
<feature type="binding site" evidence="11">
    <location>
        <position position="175"/>
    </location>
    <ligand>
        <name>ATP</name>
        <dbReference type="ChEBI" id="CHEBI:30616"/>
    </ligand>
</feature>
<dbReference type="CDD" id="cd00560">
    <property type="entry name" value="PanC"/>
    <property type="match status" value="1"/>
</dbReference>
<evidence type="ECO:0000256" key="7">
    <source>
        <dbReference type="ARBA" id="ARBA00022741"/>
    </source>
</evidence>
<feature type="binding site" evidence="11">
    <location>
        <begin position="146"/>
        <end position="149"/>
    </location>
    <ligand>
        <name>ATP</name>
        <dbReference type="ChEBI" id="CHEBI:30616"/>
    </ligand>
</feature>
<dbReference type="InterPro" id="IPR003190">
    <property type="entry name" value="Asp_decarbox"/>
</dbReference>
<feature type="active site" description="Proton donor" evidence="12">
    <location>
        <position position="353"/>
    </location>
</feature>
<keyword evidence="6 11" id="KW-0566">Pantothenate biosynthesis</keyword>
<evidence type="ECO:0000256" key="3">
    <source>
        <dbReference type="ARBA" id="ARBA00009256"/>
    </source>
</evidence>
<protein>
    <recommendedName>
        <fullName evidence="12">Aspartate 1-decarboxylase</fullName>
        <ecNumber evidence="12">4.1.1.11</ecNumber>
    </recommendedName>
    <alternativeName>
        <fullName evidence="12">Aspartate alpha-decarboxylase</fullName>
    </alternativeName>
    <component>
        <recommendedName>
            <fullName evidence="12">Aspartate 1-decarboxylase beta chain</fullName>
        </recommendedName>
    </component>
    <component>
        <recommendedName>
            <fullName evidence="12">Aspartate 1-decarboxylase alpha chain</fullName>
        </recommendedName>
    </component>
</protein>
<evidence type="ECO:0000256" key="11">
    <source>
        <dbReference type="HAMAP-Rule" id="MF_00158"/>
    </source>
</evidence>
<evidence type="ECO:0000256" key="6">
    <source>
        <dbReference type="ARBA" id="ARBA00022655"/>
    </source>
</evidence>
<comment type="function">
    <text evidence="12">Catalyzes the pyruvoyl-dependent decarboxylation of aspartate to produce beta-alanine.</text>
</comment>
<dbReference type="CDD" id="cd06919">
    <property type="entry name" value="Asp_decarbox"/>
    <property type="match status" value="1"/>
</dbReference>
<evidence type="ECO:0000256" key="9">
    <source>
        <dbReference type="ARBA" id="ARBA00048258"/>
    </source>
</evidence>
<dbReference type="Pfam" id="PF02261">
    <property type="entry name" value="Asp_decarbox"/>
    <property type="match status" value="1"/>
</dbReference>
<evidence type="ECO:0000256" key="1">
    <source>
        <dbReference type="ARBA" id="ARBA00004496"/>
    </source>
</evidence>
<keyword evidence="7 11" id="KW-0547">Nucleotide-binding</keyword>
<comment type="catalytic activity">
    <reaction evidence="9 11">
        <text>(R)-pantoate + beta-alanine + ATP = (R)-pantothenate + AMP + diphosphate + H(+)</text>
        <dbReference type="Rhea" id="RHEA:10912"/>
        <dbReference type="ChEBI" id="CHEBI:15378"/>
        <dbReference type="ChEBI" id="CHEBI:15980"/>
        <dbReference type="ChEBI" id="CHEBI:29032"/>
        <dbReference type="ChEBI" id="CHEBI:30616"/>
        <dbReference type="ChEBI" id="CHEBI:33019"/>
        <dbReference type="ChEBI" id="CHEBI:57966"/>
        <dbReference type="ChEBI" id="CHEBI:456215"/>
        <dbReference type="EC" id="6.3.2.1"/>
    </reaction>
</comment>
<dbReference type="EC" id="4.1.1.11" evidence="12"/>
<dbReference type="FunFam" id="3.40.50.620:FF:000114">
    <property type="entry name" value="Pantothenate synthetase"/>
    <property type="match status" value="1"/>
</dbReference>
<dbReference type="Proteomes" id="UP000199375">
    <property type="component" value="Unassembled WGS sequence"/>
</dbReference>
<organism evidence="13 14">
    <name type="scientific">Micromonospora haikouensis</name>
    <dbReference type="NCBI Taxonomy" id="686309"/>
    <lineage>
        <taxon>Bacteria</taxon>
        <taxon>Bacillati</taxon>
        <taxon>Actinomycetota</taxon>
        <taxon>Actinomycetes</taxon>
        <taxon>Micromonosporales</taxon>
        <taxon>Micromonosporaceae</taxon>
        <taxon>Micromonospora</taxon>
    </lineage>
</organism>
<keyword evidence="4 11" id="KW-0963">Cytoplasm</keyword>
<comment type="PTM">
    <text evidence="12">Is synthesized initially as an inactive proenzyme, which is activated by self-cleavage at a specific serine bond to produce a beta-subunit with a hydroxyl group at its C-terminus and an alpha-subunit with a pyruvoyl group at its N-terminus.</text>
</comment>
<feature type="binding site" evidence="11">
    <location>
        <position position="59"/>
    </location>
    <ligand>
        <name>beta-alanine</name>
        <dbReference type="ChEBI" id="CHEBI:57966"/>
    </ligand>
</feature>
<proteinExistence type="inferred from homology"/>
<dbReference type="GO" id="GO:0015940">
    <property type="term" value="P:pantothenate biosynthetic process"/>
    <property type="evidence" value="ECO:0007669"/>
    <property type="project" value="UniProtKB-UniRule"/>
</dbReference>
<comment type="cofactor">
    <cofactor evidence="12">
        <name>pyruvate</name>
        <dbReference type="ChEBI" id="CHEBI:15361"/>
    </cofactor>
    <text evidence="12">Binds 1 pyruvoyl group covalently per subunit.</text>
</comment>
<evidence type="ECO:0000256" key="8">
    <source>
        <dbReference type="ARBA" id="ARBA00022840"/>
    </source>
</evidence>
<evidence type="ECO:0000313" key="14">
    <source>
        <dbReference type="Proteomes" id="UP000199375"/>
    </source>
</evidence>
<feature type="modified residue" description="Pyruvic acid (Ser)" evidence="12">
    <location>
        <position position="320"/>
    </location>
</feature>
<comment type="similarity">
    <text evidence="3 11">Belongs to the pantothenate synthetase family.</text>
</comment>
<dbReference type="PANTHER" id="PTHR21299">
    <property type="entry name" value="CYTIDYLATE KINASE/PANTOATE-BETA-ALANINE LIGASE"/>
    <property type="match status" value="1"/>
</dbReference>
<feature type="active site" description="Proton donor" evidence="11">
    <location>
        <position position="35"/>
    </location>
</feature>
<dbReference type="Gene3D" id="3.30.1300.10">
    <property type="entry name" value="Pantoate-beta-alanine ligase, C-terminal domain"/>
    <property type="match status" value="1"/>
</dbReference>
<dbReference type="InterPro" id="IPR014729">
    <property type="entry name" value="Rossmann-like_a/b/a_fold"/>
</dbReference>
<comment type="similarity">
    <text evidence="12">Belongs to the PanD family.</text>
</comment>
<feature type="binding site" evidence="11">
    <location>
        <position position="59"/>
    </location>
    <ligand>
        <name>(R)-pantoate</name>
        <dbReference type="ChEBI" id="CHEBI:15980"/>
    </ligand>
</feature>
<comment type="subunit">
    <text evidence="11">Homodimer.</text>
</comment>
<feature type="binding site" evidence="12">
    <location>
        <begin position="368"/>
        <end position="370"/>
    </location>
    <ligand>
        <name>substrate</name>
    </ligand>
</feature>
<comment type="pathway">
    <text evidence="2 11">Cofactor biosynthesis; (R)-pantothenate biosynthesis; (R)-pantothenate from (R)-pantoate and beta-alanine: step 1/1.</text>
</comment>
<evidence type="ECO:0000256" key="10">
    <source>
        <dbReference type="ARBA" id="ARBA00055042"/>
    </source>
</evidence>
<dbReference type="SUPFAM" id="SSF52374">
    <property type="entry name" value="Nucleotidylyl transferase"/>
    <property type="match status" value="1"/>
</dbReference>
<comment type="miscellaneous">
    <text evidence="11">The reaction proceeds by a bi uni uni bi ping pong mechanism.</text>
</comment>
<feature type="binding site" evidence="11">
    <location>
        <position position="152"/>
    </location>
    <ligand>
        <name>(R)-pantoate</name>
        <dbReference type="ChEBI" id="CHEBI:15980"/>
    </ligand>
</feature>
<dbReference type="PANTHER" id="PTHR21299:SF1">
    <property type="entry name" value="PANTOATE--BETA-ALANINE LIGASE"/>
    <property type="match status" value="1"/>
</dbReference>
<evidence type="ECO:0000256" key="4">
    <source>
        <dbReference type="ARBA" id="ARBA00022490"/>
    </source>
</evidence>
<feature type="binding site" evidence="11">
    <location>
        <begin position="183"/>
        <end position="186"/>
    </location>
    <ligand>
        <name>ATP</name>
        <dbReference type="ChEBI" id="CHEBI:30616"/>
    </ligand>
</feature>
<evidence type="ECO:0000256" key="12">
    <source>
        <dbReference type="HAMAP-Rule" id="MF_00446"/>
    </source>
</evidence>
<gene>
    <name evidence="11" type="primary">panC</name>
    <name evidence="12" type="synonym">panD</name>
    <name evidence="13" type="ORF">GA0070558_108139</name>
</gene>
<dbReference type="AlphaFoldDB" id="A0A1C4VEB4"/>
<keyword evidence="12" id="KW-0865">Zymogen</keyword>
<feature type="chain" id="PRO_5023377730" description="Aspartate 1-decarboxylase alpha chain" evidence="12">
    <location>
        <begin position="320"/>
        <end position="436"/>
    </location>
</feature>
<comment type="pathway">
    <text evidence="12">Cofactor biosynthesis; (R)-pantothenate biosynthesis; beta-alanine from L-aspartate: step 1/1.</text>
</comment>
<dbReference type="Pfam" id="PF02569">
    <property type="entry name" value="Pantoate_ligase"/>
    <property type="match status" value="1"/>
</dbReference>
<dbReference type="GO" id="GO:0006523">
    <property type="term" value="P:alanine biosynthetic process"/>
    <property type="evidence" value="ECO:0007669"/>
    <property type="project" value="InterPro"/>
</dbReference>
<evidence type="ECO:0000256" key="5">
    <source>
        <dbReference type="ARBA" id="ARBA00022598"/>
    </source>
</evidence>
<dbReference type="HAMAP" id="MF_00158">
    <property type="entry name" value="PanC"/>
    <property type="match status" value="1"/>
</dbReference>
<feature type="active site" description="Schiff-base intermediate with substrate; via pyruvic acid" evidence="12">
    <location>
        <position position="320"/>
    </location>
</feature>
<keyword evidence="8 11" id="KW-0067">ATP-binding</keyword>
<dbReference type="GO" id="GO:0005524">
    <property type="term" value="F:ATP binding"/>
    <property type="evidence" value="ECO:0007669"/>
    <property type="project" value="UniProtKB-KW"/>
</dbReference>
<keyword evidence="12" id="KW-0456">Lyase</keyword>